<dbReference type="RefSeq" id="WP_101177544.1">
    <property type="nucleotide sequence ID" value="NZ_PISE01000026.1"/>
</dbReference>
<dbReference type="Proteomes" id="UP000233375">
    <property type="component" value="Unassembled WGS sequence"/>
</dbReference>
<evidence type="ECO:0000313" key="1">
    <source>
        <dbReference type="EMBL" id="PKG23271.1"/>
    </source>
</evidence>
<organism evidence="1 2">
    <name type="scientific">Niallia nealsonii</name>
    <dbReference type="NCBI Taxonomy" id="115979"/>
    <lineage>
        <taxon>Bacteria</taxon>
        <taxon>Bacillati</taxon>
        <taxon>Bacillota</taxon>
        <taxon>Bacilli</taxon>
        <taxon>Bacillales</taxon>
        <taxon>Bacillaceae</taxon>
        <taxon>Niallia</taxon>
    </lineage>
</organism>
<dbReference type="AlphaFoldDB" id="A0A2N0Z186"/>
<comment type="caution">
    <text evidence="1">The sequence shown here is derived from an EMBL/GenBank/DDBJ whole genome shotgun (WGS) entry which is preliminary data.</text>
</comment>
<evidence type="ECO:0000313" key="2">
    <source>
        <dbReference type="Proteomes" id="UP000233375"/>
    </source>
</evidence>
<proteinExistence type="predicted"/>
<name>A0A2N0Z186_9BACI</name>
<keyword evidence="2" id="KW-1185">Reference proteome</keyword>
<reference evidence="1 2" key="1">
    <citation type="journal article" date="2003" name="Int. J. Syst. Evol. Microbiol.">
        <title>Bacillus nealsonii sp. nov., isolated from a spacecraft-assembly facility, whose spores are gamma-radiation resistant.</title>
        <authorList>
            <person name="Venkateswaran K."/>
            <person name="Kempf M."/>
            <person name="Chen F."/>
            <person name="Satomi M."/>
            <person name="Nicholson W."/>
            <person name="Kern R."/>
        </authorList>
    </citation>
    <scope>NUCLEOTIDE SEQUENCE [LARGE SCALE GENOMIC DNA]</scope>
    <source>
        <strain evidence="1 2">FO-92</strain>
    </source>
</reference>
<sequence length="175" mass="20405">MTIYSQRLITTFYEFTYLLYQSRTKGLYVVSQTANLDYFDPDLQSMVKYGLSLLGEGLVENTMRFLLNLRKIDLCSNQTISSETVKLLTICIESCLYLSRGDYDDYRLFVHTVMRYEGKELDFSISQIIASLIEDENAQKNTTRQEFMAYVQKWSAASNDKVLSKKEIDKLLEEK</sequence>
<accession>A0A2N0Z186</accession>
<dbReference type="EMBL" id="PISE01000026">
    <property type="protein sequence ID" value="PKG23271.1"/>
    <property type="molecule type" value="Genomic_DNA"/>
</dbReference>
<gene>
    <name evidence="1" type="ORF">CWS01_12520</name>
</gene>
<protein>
    <submittedName>
        <fullName evidence="1">Uncharacterized protein</fullName>
    </submittedName>
</protein>